<dbReference type="Pfam" id="PF07715">
    <property type="entry name" value="Plug"/>
    <property type="match status" value="1"/>
</dbReference>
<dbReference type="Pfam" id="PF13620">
    <property type="entry name" value="CarboxypepD_reg"/>
    <property type="match status" value="1"/>
</dbReference>
<evidence type="ECO:0000256" key="3">
    <source>
        <dbReference type="ARBA" id="ARBA00022452"/>
    </source>
</evidence>
<keyword evidence="6" id="KW-0998">Cell outer membrane</keyword>
<comment type="caution">
    <text evidence="10">The sequence shown here is derived from an EMBL/GenBank/DDBJ whole genome shotgun (WGS) entry which is preliminary data.</text>
</comment>
<evidence type="ECO:0000256" key="5">
    <source>
        <dbReference type="ARBA" id="ARBA00023136"/>
    </source>
</evidence>
<dbReference type="SUPFAM" id="SSF49464">
    <property type="entry name" value="Carboxypeptidase regulatory domain-like"/>
    <property type="match status" value="1"/>
</dbReference>
<dbReference type="GO" id="GO:0009279">
    <property type="term" value="C:cell outer membrane"/>
    <property type="evidence" value="ECO:0007669"/>
    <property type="project" value="UniProtKB-SubCell"/>
</dbReference>
<gene>
    <name evidence="10" type="ORF">ADIS_4300</name>
</gene>
<evidence type="ECO:0000256" key="2">
    <source>
        <dbReference type="ARBA" id="ARBA00022448"/>
    </source>
</evidence>
<evidence type="ECO:0000259" key="8">
    <source>
        <dbReference type="Pfam" id="PF07715"/>
    </source>
</evidence>
<evidence type="ECO:0000313" key="10">
    <source>
        <dbReference type="EMBL" id="EON75129.1"/>
    </source>
</evidence>
<evidence type="ECO:0000256" key="1">
    <source>
        <dbReference type="ARBA" id="ARBA00004571"/>
    </source>
</evidence>
<feature type="chain" id="PRO_5004461774" evidence="7">
    <location>
        <begin position="25"/>
        <end position="1077"/>
    </location>
</feature>
<evidence type="ECO:0000259" key="9">
    <source>
        <dbReference type="Pfam" id="PF25183"/>
    </source>
</evidence>
<dbReference type="RefSeq" id="WP_010856413.1">
    <property type="nucleotide sequence ID" value="NZ_AQHR01000110.1"/>
</dbReference>
<dbReference type="PANTHER" id="PTHR30069">
    <property type="entry name" value="TONB-DEPENDENT OUTER MEMBRANE RECEPTOR"/>
    <property type="match status" value="1"/>
</dbReference>
<feature type="signal peptide" evidence="7">
    <location>
        <begin position="1"/>
        <end position="24"/>
    </location>
</feature>
<keyword evidence="2" id="KW-0813">Transport</keyword>
<evidence type="ECO:0000256" key="4">
    <source>
        <dbReference type="ARBA" id="ARBA00022692"/>
    </source>
</evidence>
<organism evidence="10 11">
    <name type="scientific">Lunatimonas lonarensis</name>
    <dbReference type="NCBI Taxonomy" id="1232681"/>
    <lineage>
        <taxon>Bacteria</taxon>
        <taxon>Pseudomonadati</taxon>
        <taxon>Bacteroidota</taxon>
        <taxon>Cytophagia</taxon>
        <taxon>Cytophagales</taxon>
        <taxon>Cyclobacteriaceae</taxon>
    </lineage>
</organism>
<dbReference type="AlphaFoldDB" id="R7ZM97"/>
<dbReference type="PANTHER" id="PTHR30069:SF46">
    <property type="entry name" value="OAR PROTEIN"/>
    <property type="match status" value="1"/>
</dbReference>
<accession>R7ZM97</accession>
<protein>
    <submittedName>
        <fullName evidence="10">TonB-dependent receptor</fullName>
    </submittedName>
</protein>
<dbReference type="STRING" id="1232681.ADIS_4300"/>
<comment type="subcellular location">
    <subcellularLocation>
        <location evidence="1">Cell outer membrane</location>
        <topology evidence="1">Multi-pass membrane protein</topology>
    </subcellularLocation>
</comment>
<name>R7ZM97_9BACT</name>
<feature type="domain" description="TonB-dependent receptor plug" evidence="8">
    <location>
        <begin position="139"/>
        <end position="242"/>
    </location>
</feature>
<dbReference type="GO" id="GO:0015344">
    <property type="term" value="F:siderophore uptake transmembrane transporter activity"/>
    <property type="evidence" value="ECO:0007669"/>
    <property type="project" value="TreeGrafter"/>
</dbReference>
<dbReference type="PATRIC" id="fig|1288963.3.peg.4286"/>
<dbReference type="InterPro" id="IPR008969">
    <property type="entry name" value="CarboxyPept-like_regulatory"/>
</dbReference>
<dbReference type="Proteomes" id="UP000013909">
    <property type="component" value="Unassembled WGS sequence"/>
</dbReference>
<evidence type="ECO:0000313" key="11">
    <source>
        <dbReference type="Proteomes" id="UP000013909"/>
    </source>
</evidence>
<sequence>MKQNLLKYVVALLLLVVFTEQLMAQGVTTSGISGRVVDADGETLPGANVLAVHTPSGTRYGAVTNLDGRFQIPNVRVGGPYTLTVSFIGFEPSVREGITLALGQTLNLNIAMLSDAADLEEFVVSAARGEIIDGTRTGAETSISNQQIQTMPTISRGFNDFTRMTPQADIKGDAISIGGMNNRFNQVTIDGAVSNDVFGLAASGTNGGQTGTSPISLDAIETFQVQIAPYDVTLGGFAGGGVSAVTRSGTNEFSGSVFHYFRNQNLAGLTPTDDPNQERTRFNNFSDRQTGFRIGGPIIKDKLFFFLNGEITDNTTPLGFMPGTPDSEITAAEAMRVASILRNQYGYDPGSWEDQFSTSSSEKLFVRFDYNIDDRNKLTLRHSYNKGEAVQLNRGQRVLTFSNGAILRSSPTHSSVLELSSRLSNNASNKLLIGYTNIREPRTAPGEPFPRGTINIGSARTINFGTEAFSTVNQLNQDVLTITDNLELYRGKHTITLGTHNEYYNIYNAFIGENFGTYQFANLDFFEQGRASRFSYQYSITDNPREGAEFGAMQFGVYGQDQIQVNENFSLTAGVRLDVPVYLDNPRTNSDFNNSILASQFGVQNDRLPKPAFMFSPRVGFNYNVDGKSETQLRGGTGVFTSRFPFVWMSGAFTQSGVLLNIHQIGQNNADPPTVTFNPDPFSQTPNPSGQGPGGRMTVVDRNFKLPQIWRTNFGVDQKLPWWGLIATVDLMYSKNLHTFQFTQINQIESTGNLIGSGDNRAIWPNPNNDKKILRNYDEVIYISNTNAGHAMSGTFQIQKPFENGFYGSLAYTFTNSRDLFPGTSSQNHSNWRPLPTVNGINQAEVANSPFNTGSRIVGSASYRKEYLGKFATTVSMFYNGQSGALFSYVHNGDLNREDVSGGQNNDLIYIPRNALDASEIRFLDGYNRGGQVISAAQQAQEFEDFINSQKYLRERRGQYAERNGSRHPFTHQFDVKIIQDIFTNIGGKENVLQLTFDVFNVGNLINKNWGRQYSWSSGYFDNSFQVLRLTNQANLQNEQPVFTFDPVRDNSPWTISDDAIGGSRWVGQLGIRYIFN</sequence>
<dbReference type="InterPro" id="IPR012910">
    <property type="entry name" value="Plug_dom"/>
</dbReference>
<dbReference type="SUPFAM" id="SSF56935">
    <property type="entry name" value="Porins"/>
    <property type="match status" value="1"/>
</dbReference>
<keyword evidence="3" id="KW-1134">Transmembrane beta strand</keyword>
<dbReference type="InterPro" id="IPR036942">
    <property type="entry name" value="Beta-barrel_TonB_sf"/>
</dbReference>
<keyword evidence="11" id="KW-1185">Reference proteome</keyword>
<evidence type="ECO:0000256" key="6">
    <source>
        <dbReference type="ARBA" id="ARBA00023237"/>
    </source>
</evidence>
<dbReference type="InterPro" id="IPR039426">
    <property type="entry name" value="TonB-dep_rcpt-like"/>
</dbReference>
<reference evidence="10 11" key="1">
    <citation type="submission" date="2013-02" db="EMBL/GenBank/DDBJ databases">
        <title>A novel strain isolated from Lonar lake, Maharashtra, India.</title>
        <authorList>
            <person name="Singh A."/>
        </authorList>
    </citation>
    <scope>NUCLEOTIDE SEQUENCE [LARGE SCALE GENOMIC DNA]</scope>
    <source>
        <strain evidence="10 11">AK24</strain>
    </source>
</reference>
<dbReference type="EMBL" id="AQHR01000110">
    <property type="protein sequence ID" value="EON75129.1"/>
    <property type="molecule type" value="Genomic_DNA"/>
</dbReference>
<feature type="domain" description="TonB-dependent transporter Oar-like beta-barrel" evidence="9">
    <location>
        <begin position="357"/>
        <end position="1007"/>
    </location>
</feature>
<dbReference type="OrthoDB" id="9768147at2"/>
<dbReference type="Pfam" id="PF25183">
    <property type="entry name" value="OMP_b-brl_4"/>
    <property type="match status" value="2"/>
</dbReference>
<keyword evidence="5" id="KW-0472">Membrane</keyword>
<dbReference type="Gene3D" id="2.60.40.1120">
    <property type="entry name" value="Carboxypeptidase-like, regulatory domain"/>
    <property type="match status" value="1"/>
</dbReference>
<proteinExistence type="predicted"/>
<evidence type="ECO:0000256" key="7">
    <source>
        <dbReference type="SAM" id="SignalP"/>
    </source>
</evidence>
<feature type="domain" description="TonB-dependent transporter Oar-like beta-barrel" evidence="9">
    <location>
        <begin position="245"/>
        <end position="318"/>
    </location>
</feature>
<dbReference type="GO" id="GO:0044718">
    <property type="term" value="P:siderophore transmembrane transport"/>
    <property type="evidence" value="ECO:0007669"/>
    <property type="project" value="TreeGrafter"/>
</dbReference>
<dbReference type="InterPro" id="IPR057601">
    <property type="entry name" value="Oar-like_b-barrel"/>
</dbReference>
<dbReference type="Gene3D" id="2.40.170.20">
    <property type="entry name" value="TonB-dependent receptor, beta-barrel domain"/>
    <property type="match status" value="1"/>
</dbReference>
<keyword evidence="7" id="KW-0732">Signal</keyword>
<keyword evidence="4" id="KW-0812">Transmembrane</keyword>
<keyword evidence="10" id="KW-0675">Receptor</keyword>